<dbReference type="Proteomes" id="UP000481858">
    <property type="component" value="Unassembled WGS sequence"/>
</dbReference>
<evidence type="ECO:0000313" key="2">
    <source>
        <dbReference type="EMBL" id="KAF2967528.1"/>
    </source>
</evidence>
<proteinExistence type="predicted"/>
<dbReference type="PRINTS" id="PR00364">
    <property type="entry name" value="DISEASERSIST"/>
</dbReference>
<dbReference type="InterPro" id="IPR002182">
    <property type="entry name" value="NB-ARC"/>
</dbReference>
<name>A0A7C8MPX9_9PEZI</name>
<dbReference type="InParanoid" id="A0A7C8MPX9"/>
<dbReference type="Gene3D" id="3.40.50.300">
    <property type="entry name" value="P-loop containing nucleotide triphosphate hydrolases"/>
    <property type="match status" value="1"/>
</dbReference>
<dbReference type="EMBL" id="WUBL01000066">
    <property type="protein sequence ID" value="KAF2967528.1"/>
    <property type="molecule type" value="Genomic_DNA"/>
</dbReference>
<dbReference type="SUPFAM" id="SSF52540">
    <property type="entry name" value="P-loop containing nucleoside triphosphate hydrolases"/>
    <property type="match status" value="1"/>
</dbReference>
<dbReference type="PANTHER" id="PTHR35205">
    <property type="entry name" value="NB-ARC AND TPR DOMAIN PROTEIN"/>
    <property type="match status" value="1"/>
</dbReference>
<comment type="caution">
    <text evidence="2">The sequence shown here is derived from an EMBL/GenBank/DDBJ whole genome shotgun (WGS) entry which is preliminary data.</text>
</comment>
<feature type="domain" description="NB-ARC" evidence="1">
    <location>
        <begin position="324"/>
        <end position="445"/>
    </location>
</feature>
<evidence type="ECO:0000313" key="3">
    <source>
        <dbReference type="Proteomes" id="UP000481858"/>
    </source>
</evidence>
<dbReference type="Gene3D" id="1.25.40.10">
    <property type="entry name" value="Tetratricopeptide repeat domain"/>
    <property type="match status" value="2"/>
</dbReference>
<keyword evidence="3" id="KW-1185">Reference proteome</keyword>
<dbReference type="Pfam" id="PF13424">
    <property type="entry name" value="TPR_12"/>
    <property type="match status" value="1"/>
</dbReference>
<dbReference type="OrthoDB" id="6161812at2759"/>
<dbReference type="InterPro" id="IPR027417">
    <property type="entry name" value="P-loop_NTPase"/>
</dbReference>
<dbReference type="SUPFAM" id="SSF48452">
    <property type="entry name" value="TPR-like"/>
    <property type="match status" value="1"/>
</dbReference>
<reference evidence="2 3" key="1">
    <citation type="submission" date="2019-12" db="EMBL/GenBank/DDBJ databases">
        <title>Draft genome sequence of the ascomycete Xylaria multiplex DSM 110363.</title>
        <authorList>
            <person name="Buettner E."/>
            <person name="Kellner H."/>
        </authorList>
    </citation>
    <scope>NUCLEOTIDE SEQUENCE [LARGE SCALE GENOMIC DNA]</scope>
    <source>
        <strain evidence="2 3">DSM 110363</strain>
    </source>
</reference>
<evidence type="ECO:0000259" key="1">
    <source>
        <dbReference type="Pfam" id="PF00931"/>
    </source>
</evidence>
<protein>
    <recommendedName>
        <fullName evidence="1">NB-ARC domain-containing protein</fullName>
    </recommendedName>
</protein>
<dbReference type="Pfam" id="PF00931">
    <property type="entry name" value="NB-ARC"/>
    <property type="match status" value="1"/>
</dbReference>
<dbReference type="InterPro" id="IPR011990">
    <property type="entry name" value="TPR-like_helical_dom_sf"/>
</dbReference>
<sequence>MSLKDNSNLEWNPAPGARLPLARDGTALITSHSCGKGTQDDPRIIYISKTYQKFGATELDEFNQFARQLCKDLGFTHIWIREIFFTTQWSAAISGYQASLDLDDLETINNYKSWDSIQCNILNNVPQSISLIQPALEHLGVFTEFFRTKLVASLDTTFFWGGLGCLLQLIIDSEDPEVLQKVPGMMKQLILQAEAFNDFCDHTVNAENPIKEACFDMEVLYLDFHICCIRYLRGEGGDYGGRHPMQLIERRFISTKRDLKEGLDRVQRVVQSRPSRVQPPLGTSEVVVSPKFRCLMQPDSRSTRIFDRVEIFESLDQILASDNTRSSKSVALYGMGGVGKSTVASSYLARKYDEQAYDVLLWAHGEKSVSLRQSFTDIAWRLKLPGARSQDHGENLMLVQDWFQTTDSKWLIVYDNVNDANTLMPFWPSSSQGRVIITTRNRSLAFDPVSDGLEILPWDAQTGCDFLFFLLKNNIGRDLESETTSALALSKRLSGHALGLFHMAALIHDGEFSIQRFMTMYLKNPRRAHGDDTLSALWDYSFKSLEEDSLNLIGVLSYLEPDCITQDIFEGADGREFPDELEFCSDEFSTANAILIMLYDYSLMFSHHVLNLKDCFVEEVKASKTFLPSREFCALLSSCERFLSETNSMTELDALSAINWGALQKLGDVPQKSDLEVAILSHQAQAAESIGQPLKAIELNKRCYNIRLQEEPPNHKLLCFAANNLGYCHNTANLHEESEKWYETSKSHWNMVTKQLEEIHDRPARHIKNHARCLVYLGKYRQAKEMFDISIPRLMSEKPLNWAMLAYGLFAQASMNRRLHLFEVAEANFIEAQNIWIKGDQTRAHPFYAACLYKIGACCLDQGKVEAAIKHLRDSLEILKVHTTSRPVEHARSLFKLSESLLQDNMDTSHAESIKLRDEAESVLKSANSAIMTFDTESAYDDLSMKMHETSPLLTAARRRAAVGNRVLDAQITGSRNGVE</sequence>
<accession>A0A7C8MPX9</accession>
<dbReference type="AlphaFoldDB" id="A0A7C8MPX9"/>
<organism evidence="2 3">
    <name type="scientific">Xylaria multiplex</name>
    <dbReference type="NCBI Taxonomy" id="323545"/>
    <lineage>
        <taxon>Eukaryota</taxon>
        <taxon>Fungi</taxon>
        <taxon>Dikarya</taxon>
        <taxon>Ascomycota</taxon>
        <taxon>Pezizomycotina</taxon>
        <taxon>Sordariomycetes</taxon>
        <taxon>Xylariomycetidae</taxon>
        <taxon>Xylariales</taxon>
        <taxon>Xylariaceae</taxon>
        <taxon>Xylaria</taxon>
    </lineage>
</organism>
<dbReference type="PANTHER" id="PTHR35205:SF1">
    <property type="entry name" value="ZU5 DOMAIN-CONTAINING PROTEIN"/>
    <property type="match status" value="1"/>
</dbReference>
<dbReference type="GO" id="GO:0043531">
    <property type="term" value="F:ADP binding"/>
    <property type="evidence" value="ECO:0007669"/>
    <property type="project" value="InterPro"/>
</dbReference>
<gene>
    <name evidence="2" type="ORF">GQX73_g6031</name>
</gene>